<dbReference type="Pfam" id="PF05368">
    <property type="entry name" value="NmrA"/>
    <property type="match status" value="1"/>
</dbReference>
<evidence type="ECO:0000313" key="3">
    <source>
        <dbReference type="Proteomes" id="UP001592530"/>
    </source>
</evidence>
<protein>
    <submittedName>
        <fullName evidence="2">NmrA family NAD(P)-binding protein</fullName>
    </submittedName>
</protein>
<dbReference type="SUPFAM" id="SSF51735">
    <property type="entry name" value="NAD(P)-binding Rossmann-fold domains"/>
    <property type="match status" value="1"/>
</dbReference>
<dbReference type="Gene3D" id="3.90.25.10">
    <property type="entry name" value="UDP-galactose 4-epimerase, domain 1"/>
    <property type="match status" value="1"/>
</dbReference>
<dbReference type="Proteomes" id="UP001592530">
    <property type="component" value="Unassembled WGS sequence"/>
</dbReference>
<dbReference type="EMBL" id="JBHEZY010000010">
    <property type="protein sequence ID" value="MFC1433760.1"/>
    <property type="molecule type" value="Genomic_DNA"/>
</dbReference>
<dbReference type="Gene3D" id="3.40.50.720">
    <property type="entry name" value="NAD(P)-binding Rossmann-like Domain"/>
    <property type="match status" value="1"/>
</dbReference>
<dbReference type="InterPro" id="IPR008030">
    <property type="entry name" value="NmrA-like"/>
</dbReference>
<dbReference type="RefSeq" id="WP_380555952.1">
    <property type="nucleotide sequence ID" value="NZ_JBHEZY010000010.1"/>
</dbReference>
<name>A0ABV6X665_9ACTN</name>
<gene>
    <name evidence="2" type="ORF">ACEZDB_24215</name>
</gene>
<evidence type="ECO:0000259" key="1">
    <source>
        <dbReference type="Pfam" id="PF05368"/>
    </source>
</evidence>
<accession>A0ABV6X665</accession>
<proteinExistence type="predicted"/>
<dbReference type="PANTHER" id="PTHR43162:SF1">
    <property type="entry name" value="PRESTALK A DIFFERENTIATION PROTEIN A"/>
    <property type="match status" value="1"/>
</dbReference>
<evidence type="ECO:0000313" key="2">
    <source>
        <dbReference type="EMBL" id="MFC1433760.1"/>
    </source>
</evidence>
<dbReference type="PANTHER" id="PTHR43162">
    <property type="match status" value="1"/>
</dbReference>
<dbReference type="InterPro" id="IPR036291">
    <property type="entry name" value="NAD(P)-bd_dom_sf"/>
</dbReference>
<organism evidence="2 3">
    <name type="scientific">Streptacidiphilus alkalitolerans</name>
    <dbReference type="NCBI Taxonomy" id="3342712"/>
    <lineage>
        <taxon>Bacteria</taxon>
        <taxon>Bacillati</taxon>
        <taxon>Actinomycetota</taxon>
        <taxon>Actinomycetes</taxon>
        <taxon>Kitasatosporales</taxon>
        <taxon>Streptomycetaceae</taxon>
        <taxon>Streptacidiphilus</taxon>
    </lineage>
</organism>
<dbReference type="InterPro" id="IPR051604">
    <property type="entry name" value="Ergot_Alk_Oxidoreductase"/>
</dbReference>
<comment type="caution">
    <text evidence="2">The sequence shown here is derived from an EMBL/GenBank/DDBJ whole genome shotgun (WGS) entry which is preliminary data.</text>
</comment>
<feature type="domain" description="NmrA-like" evidence="1">
    <location>
        <begin position="3"/>
        <end position="279"/>
    </location>
</feature>
<sequence>MTFLITGATGRTSAGVVRHLRAAGADVRALVRDREKAEKAFADLDGVEILDGAFDDGDLLARAFDGVEAALLAVGSSPDQIRLEQALIDGAAKARLPHLVKLSSIGAGPDSALLVGRLHAEIEAHLAASGLPHTLLRPASFSNNLLMAAAPVAAAHSWAGAAPTGRVSYIDIRDLSEATALVLRDPALQGGIHDWTGPDAYTAPEVAELLSRILGHAVSYRTVSVQERRSALAALGTPEWFVELRVSLETGAESGQIGAVTTALRELLGREPRTVEEFLTENAALFGAR</sequence>
<reference evidence="2 3" key="1">
    <citation type="submission" date="2024-09" db="EMBL/GenBank/DDBJ databases">
        <authorList>
            <person name="Lee S.D."/>
        </authorList>
    </citation>
    <scope>NUCLEOTIDE SEQUENCE [LARGE SCALE GENOMIC DNA]</scope>
    <source>
        <strain evidence="2 3">N1-3</strain>
    </source>
</reference>